<accession>A0A9W8CIR8</accession>
<evidence type="ECO:0000256" key="10">
    <source>
        <dbReference type="SAM" id="MobiDB-lite"/>
    </source>
</evidence>
<evidence type="ECO:0000256" key="8">
    <source>
        <dbReference type="PIRSR" id="PIRSR601461-2"/>
    </source>
</evidence>
<evidence type="ECO:0000259" key="11">
    <source>
        <dbReference type="PROSITE" id="PS51767"/>
    </source>
</evidence>
<reference evidence="12" key="1">
    <citation type="submission" date="2022-07" db="EMBL/GenBank/DDBJ databases">
        <title>Phylogenomic reconstructions and comparative analyses of Kickxellomycotina fungi.</title>
        <authorList>
            <person name="Reynolds N.K."/>
            <person name="Stajich J.E."/>
            <person name="Barry K."/>
            <person name="Grigoriev I.V."/>
            <person name="Crous P."/>
            <person name="Smith M.E."/>
        </authorList>
    </citation>
    <scope>NUCLEOTIDE SEQUENCE</scope>
    <source>
        <strain evidence="12">NBRC 105413</strain>
    </source>
</reference>
<evidence type="ECO:0000256" key="7">
    <source>
        <dbReference type="PIRSR" id="PIRSR601461-1"/>
    </source>
</evidence>
<evidence type="ECO:0000256" key="1">
    <source>
        <dbReference type="ARBA" id="ARBA00007447"/>
    </source>
</evidence>
<dbReference type="SUPFAM" id="SSF50630">
    <property type="entry name" value="Acid proteases"/>
    <property type="match status" value="1"/>
</dbReference>
<dbReference type="InterPro" id="IPR001969">
    <property type="entry name" value="Aspartic_peptidase_AS"/>
</dbReference>
<feature type="domain" description="Peptidase A1" evidence="11">
    <location>
        <begin position="21"/>
        <end position="379"/>
    </location>
</feature>
<feature type="region of interest" description="Disordered" evidence="10">
    <location>
        <begin position="398"/>
        <end position="424"/>
    </location>
</feature>
<dbReference type="InterPro" id="IPR021109">
    <property type="entry name" value="Peptidase_aspartic_dom_sf"/>
</dbReference>
<feature type="disulfide bond" evidence="8">
    <location>
        <begin position="300"/>
        <end position="342"/>
    </location>
</feature>
<comment type="caution">
    <text evidence="12">The sequence shown here is derived from an EMBL/GenBank/DDBJ whole genome shotgun (WGS) entry which is preliminary data.</text>
</comment>
<evidence type="ECO:0000256" key="6">
    <source>
        <dbReference type="ARBA" id="ARBA00023157"/>
    </source>
</evidence>
<evidence type="ECO:0000313" key="12">
    <source>
        <dbReference type="EMBL" id="KAJ1643417.1"/>
    </source>
</evidence>
<keyword evidence="6 8" id="KW-1015">Disulfide bond</keyword>
<dbReference type="PROSITE" id="PS00141">
    <property type="entry name" value="ASP_PROTEASE"/>
    <property type="match status" value="1"/>
</dbReference>
<dbReference type="PRINTS" id="PR00792">
    <property type="entry name" value="PEPSIN"/>
</dbReference>
<evidence type="ECO:0000256" key="9">
    <source>
        <dbReference type="RuleBase" id="RU000454"/>
    </source>
</evidence>
<dbReference type="Gene3D" id="2.40.70.10">
    <property type="entry name" value="Acid Proteases"/>
    <property type="match status" value="2"/>
</dbReference>
<dbReference type="InterPro" id="IPR001461">
    <property type="entry name" value="Aspartic_peptidase_A1"/>
</dbReference>
<dbReference type="CDD" id="cd05471">
    <property type="entry name" value="pepsin_like"/>
    <property type="match status" value="1"/>
</dbReference>
<keyword evidence="3 9" id="KW-0064">Aspartyl protease</keyword>
<protein>
    <recommendedName>
        <fullName evidence="11">Peptidase A1 domain-containing protein</fullName>
    </recommendedName>
</protein>
<keyword evidence="13" id="KW-1185">Reference proteome</keyword>
<evidence type="ECO:0000313" key="13">
    <source>
        <dbReference type="Proteomes" id="UP001145021"/>
    </source>
</evidence>
<dbReference type="GO" id="GO:0006508">
    <property type="term" value="P:proteolysis"/>
    <property type="evidence" value="ECO:0007669"/>
    <property type="project" value="UniProtKB-KW"/>
</dbReference>
<organism evidence="12 13">
    <name type="scientific">Coemansia asiatica</name>
    <dbReference type="NCBI Taxonomy" id="1052880"/>
    <lineage>
        <taxon>Eukaryota</taxon>
        <taxon>Fungi</taxon>
        <taxon>Fungi incertae sedis</taxon>
        <taxon>Zoopagomycota</taxon>
        <taxon>Kickxellomycotina</taxon>
        <taxon>Kickxellomycetes</taxon>
        <taxon>Kickxellales</taxon>
        <taxon>Kickxellaceae</taxon>
        <taxon>Coemansia</taxon>
    </lineage>
</organism>
<evidence type="ECO:0000256" key="5">
    <source>
        <dbReference type="ARBA" id="ARBA00023145"/>
    </source>
</evidence>
<dbReference type="PANTHER" id="PTHR47966:SF51">
    <property type="entry name" value="BETA-SITE APP-CLEAVING ENZYME, ISOFORM A-RELATED"/>
    <property type="match status" value="1"/>
</dbReference>
<dbReference type="InterPro" id="IPR033121">
    <property type="entry name" value="PEPTIDASE_A1"/>
</dbReference>
<dbReference type="AlphaFoldDB" id="A0A9W8CIR8"/>
<evidence type="ECO:0000256" key="4">
    <source>
        <dbReference type="ARBA" id="ARBA00022801"/>
    </source>
</evidence>
<dbReference type="InterPro" id="IPR034164">
    <property type="entry name" value="Pepsin-like_dom"/>
</dbReference>
<dbReference type="GO" id="GO:0004190">
    <property type="term" value="F:aspartic-type endopeptidase activity"/>
    <property type="evidence" value="ECO:0007669"/>
    <property type="project" value="UniProtKB-KW"/>
</dbReference>
<dbReference type="Proteomes" id="UP001145021">
    <property type="component" value="Unassembled WGS sequence"/>
</dbReference>
<dbReference type="Pfam" id="PF00026">
    <property type="entry name" value="Asp"/>
    <property type="match status" value="2"/>
</dbReference>
<dbReference type="FunFam" id="2.40.70.10:FF:000008">
    <property type="entry name" value="Cathepsin D"/>
    <property type="match status" value="1"/>
</dbReference>
<keyword evidence="2 9" id="KW-0645">Protease</keyword>
<name>A0A9W8CIR8_9FUNG</name>
<feature type="active site" evidence="7">
    <location>
        <position position="39"/>
    </location>
</feature>
<proteinExistence type="inferred from homology"/>
<dbReference type="EMBL" id="JANBOH010000258">
    <property type="protein sequence ID" value="KAJ1643417.1"/>
    <property type="molecule type" value="Genomic_DNA"/>
</dbReference>
<gene>
    <name evidence="12" type="ORF">LPJ64_004818</name>
</gene>
<keyword evidence="4 9" id="KW-0378">Hydrolase</keyword>
<evidence type="ECO:0000256" key="3">
    <source>
        <dbReference type="ARBA" id="ARBA00022750"/>
    </source>
</evidence>
<keyword evidence="5" id="KW-0865">Zymogen</keyword>
<evidence type="ECO:0000256" key="2">
    <source>
        <dbReference type="ARBA" id="ARBA00022670"/>
    </source>
</evidence>
<sequence>MHKTEANSDTDSYNPTTTLFYAGYVTLGTSPQQFLVNFDTGSADFWVPGSQCTSAICLTHRRYNSALSSSFTSRRPERGSTQPSQLRIEYGTGVVGIEPGQETLGWGTIKARNITFGQAVYMTPDFDAQFDGLFGMAFPSLSSPGLEPPLFTLAQRRIFNANQFSFTLGETGGRLDLGQVPSDSELDQATTWIKLTKPQFWAVRVNGIEVEFKRSAIGGHTRQPVVPIPQRMRISRPPSLQALPRRQLIDTEKVLQRARINVQGIGLFDSGTTTILCPPAIATYINRLIGASDNGLHVDCSASSIGPTFHFTIGSKASKGGFTIPIAPHQYILGDGSPEHGCMSAFQPGGPKDKWILGLPFFANRTVTFDIDQGRIGFSQPYSEMALYEKIDKGTISSPTIDDKDDSGMRDEEGGSDFINGTARKGSADAKVGNIFEPPIDPDDSPYLAGQGASLSCSSMTTMVCMIAVVMSILDIF</sequence>
<dbReference type="PROSITE" id="PS51767">
    <property type="entry name" value="PEPTIDASE_A1"/>
    <property type="match status" value="1"/>
</dbReference>
<dbReference type="PANTHER" id="PTHR47966">
    <property type="entry name" value="BETA-SITE APP-CLEAVING ENZYME, ISOFORM A-RELATED"/>
    <property type="match status" value="1"/>
</dbReference>
<comment type="similarity">
    <text evidence="1 9">Belongs to the peptidase A1 family.</text>
</comment>
<feature type="active site" evidence="7">
    <location>
        <position position="269"/>
    </location>
</feature>